<sequence length="107" mass="12478">MFRLSLFHWIMLLLLVCLIGLQYRLWFGEANLGEVQVLQQEIERQRSENDLLVNRNHQLDAEVKDLKQGLEALEERARNQLGMVKEGESFFQLVPTLPERSPTNTGQ</sequence>
<comment type="similarity">
    <text evidence="7">Belongs to the FtsB family.</text>
</comment>
<dbReference type="PANTHER" id="PTHR37485:SF1">
    <property type="entry name" value="CELL DIVISION PROTEIN FTSB"/>
    <property type="match status" value="1"/>
</dbReference>
<keyword evidence="3 7" id="KW-0812">Transmembrane</keyword>
<accession>A0A7R6PBI5</accession>
<dbReference type="RefSeq" id="WP_425304023.1">
    <property type="nucleotide sequence ID" value="NZ_KB907100.1"/>
</dbReference>
<feature type="topological domain" description="Cytoplasmic" evidence="7">
    <location>
        <begin position="1"/>
        <end position="9"/>
    </location>
</feature>
<dbReference type="Pfam" id="PF04977">
    <property type="entry name" value="DivIC"/>
    <property type="match status" value="1"/>
</dbReference>
<evidence type="ECO:0000256" key="2">
    <source>
        <dbReference type="ARBA" id="ARBA00022618"/>
    </source>
</evidence>
<dbReference type="EMBL" id="AP014545">
    <property type="protein sequence ID" value="BBB25091.1"/>
    <property type="molecule type" value="Genomic_DNA"/>
</dbReference>
<evidence type="ECO:0000256" key="1">
    <source>
        <dbReference type="ARBA" id="ARBA00022475"/>
    </source>
</evidence>
<dbReference type="InterPro" id="IPR023081">
    <property type="entry name" value="Cell_div_FtsB"/>
</dbReference>
<keyword evidence="5 7" id="KW-0472">Membrane</keyword>
<dbReference type="Proteomes" id="UP000595663">
    <property type="component" value="Chromosome"/>
</dbReference>
<keyword evidence="1 7" id="KW-1003">Cell membrane</keyword>
<keyword evidence="7" id="KW-0175">Coiled coil</keyword>
<dbReference type="InterPro" id="IPR007060">
    <property type="entry name" value="FtsL/DivIC"/>
</dbReference>
<dbReference type="PANTHER" id="PTHR37485">
    <property type="entry name" value="CELL DIVISION PROTEIN FTSB"/>
    <property type="match status" value="1"/>
</dbReference>
<evidence type="ECO:0000313" key="10">
    <source>
        <dbReference type="Proteomes" id="UP000595663"/>
    </source>
</evidence>
<evidence type="ECO:0000256" key="8">
    <source>
        <dbReference type="SAM" id="Phobius"/>
    </source>
</evidence>
<evidence type="ECO:0000313" key="9">
    <source>
        <dbReference type="EMBL" id="BBB25091.1"/>
    </source>
</evidence>
<evidence type="ECO:0000256" key="4">
    <source>
        <dbReference type="ARBA" id="ARBA00022989"/>
    </source>
</evidence>
<keyword evidence="2 7" id="KW-0132">Cell division</keyword>
<dbReference type="KEGG" id="ajp:AMJAP_0492"/>
<dbReference type="GO" id="GO:0005886">
    <property type="term" value="C:plasma membrane"/>
    <property type="evidence" value="ECO:0007669"/>
    <property type="project" value="UniProtKB-SubCell"/>
</dbReference>
<comment type="function">
    <text evidence="7">Essential cell division protein. May link together the upstream cell division proteins, which are predominantly cytoplasmic, with the downstream cell division proteins, which are predominantly periplasmic.</text>
</comment>
<keyword evidence="6 7" id="KW-0131">Cell cycle</keyword>
<organism evidence="9 10">
    <name type="scientific">Amphritea japonica ATCC BAA-1530</name>
    <dbReference type="NCBI Taxonomy" id="1278309"/>
    <lineage>
        <taxon>Bacteria</taxon>
        <taxon>Pseudomonadati</taxon>
        <taxon>Pseudomonadota</taxon>
        <taxon>Gammaproteobacteria</taxon>
        <taxon>Oceanospirillales</taxon>
        <taxon>Oceanospirillaceae</taxon>
        <taxon>Amphritea</taxon>
    </lineage>
</organism>
<comment type="subcellular location">
    <subcellularLocation>
        <location evidence="7">Cell inner membrane</location>
        <topology evidence="7">Single-pass type II membrane protein</topology>
    </subcellularLocation>
    <text evidence="7">Localizes to the division septum.</text>
</comment>
<feature type="topological domain" description="Periplasmic" evidence="7">
    <location>
        <begin position="28"/>
        <end position="107"/>
    </location>
</feature>
<dbReference type="GO" id="GO:0030428">
    <property type="term" value="C:cell septum"/>
    <property type="evidence" value="ECO:0007669"/>
    <property type="project" value="TreeGrafter"/>
</dbReference>
<dbReference type="HAMAP" id="MF_00599">
    <property type="entry name" value="FtsB"/>
    <property type="match status" value="1"/>
</dbReference>
<dbReference type="GO" id="GO:0043093">
    <property type="term" value="P:FtsZ-dependent cytokinesis"/>
    <property type="evidence" value="ECO:0007669"/>
    <property type="project" value="UniProtKB-UniRule"/>
</dbReference>
<evidence type="ECO:0000256" key="6">
    <source>
        <dbReference type="ARBA" id="ARBA00023306"/>
    </source>
</evidence>
<keyword evidence="7" id="KW-0997">Cell inner membrane</keyword>
<reference evidence="9 10" key="1">
    <citation type="journal article" date="2008" name="Int. J. Syst. Evol. Microbiol.">
        <title>Amphritea japonica sp. nov. and Amphritea balenae sp. nov., isolated from the sediment adjacent to sperm whale carcasses off Kagoshima, Japan.</title>
        <authorList>
            <person name="Miyazaki M."/>
            <person name="Nogi Y."/>
            <person name="Fujiwara Y."/>
            <person name="Kawato M."/>
            <person name="Nagahama T."/>
            <person name="Kubokawa K."/>
            <person name="Horikoshi K."/>
        </authorList>
    </citation>
    <scope>NUCLEOTIDE SEQUENCE [LARGE SCALE GENOMIC DNA]</scope>
    <source>
        <strain evidence="9 10">ATCC BAA-1530</strain>
    </source>
</reference>
<proteinExistence type="inferred from homology"/>
<evidence type="ECO:0000256" key="5">
    <source>
        <dbReference type="ARBA" id="ARBA00023136"/>
    </source>
</evidence>
<dbReference type="GO" id="GO:0032153">
    <property type="term" value="C:cell division site"/>
    <property type="evidence" value="ECO:0007669"/>
    <property type="project" value="UniProtKB-UniRule"/>
</dbReference>
<protein>
    <recommendedName>
        <fullName evidence="7">Cell division protein FtsB</fullName>
    </recommendedName>
</protein>
<dbReference type="AlphaFoldDB" id="A0A7R6PBI5"/>
<keyword evidence="10" id="KW-1185">Reference proteome</keyword>
<feature type="transmembrane region" description="Helical" evidence="8">
    <location>
        <begin position="6"/>
        <end position="26"/>
    </location>
</feature>
<evidence type="ECO:0000256" key="3">
    <source>
        <dbReference type="ARBA" id="ARBA00022692"/>
    </source>
</evidence>
<evidence type="ECO:0000256" key="7">
    <source>
        <dbReference type="HAMAP-Rule" id="MF_00599"/>
    </source>
</evidence>
<dbReference type="NCBIfam" id="NF002058">
    <property type="entry name" value="PRK00888.1"/>
    <property type="match status" value="1"/>
</dbReference>
<gene>
    <name evidence="7 9" type="primary">ftsB</name>
    <name evidence="9" type="ORF">AMJAP_0492</name>
</gene>
<name>A0A7R6PBI5_9GAMM</name>
<comment type="subunit">
    <text evidence="7">Part of a complex composed of FtsB, FtsL and FtsQ.</text>
</comment>
<keyword evidence="4 7" id="KW-1133">Transmembrane helix</keyword>
<feature type="coiled-coil region" evidence="7">
    <location>
        <begin position="35"/>
        <end position="83"/>
    </location>
</feature>